<dbReference type="SUPFAM" id="SSF103506">
    <property type="entry name" value="Mitochondrial carrier"/>
    <property type="match status" value="1"/>
</dbReference>
<evidence type="ECO:0000256" key="7">
    <source>
        <dbReference type="ARBA" id="ARBA00023136"/>
    </source>
</evidence>
<dbReference type="EMBL" id="CP046235">
    <property type="protein sequence ID" value="WFD47137.1"/>
    <property type="molecule type" value="Genomic_DNA"/>
</dbReference>
<evidence type="ECO:0000256" key="3">
    <source>
        <dbReference type="ARBA" id="ARBA00022448"/>
    </source>
</evidence>
<reference evidence="10 11" key="1">
    <citation type="journal article" date="2020" name="Elife">
        <title>Loss of centromere function drives karyotype evolution in closely related Malassezia species.</title>
        <authorList>
            <person name="Sankaranarayanan S.R."/>
            <person name="Ianiri G."/>
            <person name="Coelho M.A."/>
            <person name="Reza M.H."/>
            <person name="Thimmappa B.C."/>
            <person name="Ganguly P."/>
            <person name="Vadnala R.N."/>
            <person name="Sun S."/>
            <person name="Siddharthan R."/>
            <person name="Tellgren-Roth C."/>
            <person name="Dawson T.L."/>
            <person name="Heitman J."/>
            <person name="Sanyal K."/>
        </authorList>
    </citation>
    <scope>NUCLEOTIDE SEQUENCE [LARGE SCALE GENOMIC DNA]</scope>
    <source>
        <strain evidence="10">CBS14141</strain>
    </source>
</reference>
<evidence type="ECO:0000256" key="6">
    <source>
        <dbReference type="ARBA" id="ARBA00022989"/>
    </source>
</evidence>
<accession>A0ABY8ENK8</accession>
<feature type="transmembrane region" description="Helical" evidence="9">
    <location>
        <begin position="143"/>
        <end position="164"/>
    </location>
</feature>
<sequence length="450" mass="49088">MSGASTLTFLAASVAYAAGVGVVLLCTMPFFVSITRLRANYLPKAVSLTNVLNEGELDTIEHRSVLRSLLMRAKRATAKIGPVVGGVFPMIARTKRLEGWRGLYQGTTIVASGVFVTYTIGVLFFLSSATTIDDAMAMPRTPFVWAVVSELLQALVVLPFDVVLKRTMVHPRRLDWFRPRESLREVLSPTELRRPWQLFRLPGLLPAMLLRVSLVSTLSIAADRALLPRYEPLVPSDPAQDDFEGPSSATTKATVLGFATYLIVVLLLQLLAVPLECIVVRLSVQRPVAQQPLHVAYAQNAPVLAPSAHSHQASVGAAPQEGAQEGADEAREPGPQEADAELAASDEEDARPMLPDGTPRERVPPPRTKSPTSEPVIALRPCEETLDEIDSYYGASPVEPYTSFTDCFRKMVAEEGYESLYRGLPFSMGLAFVLTLGLLPELIDLFSLFS</sequence>
<keyword evidence="7 9" id="KW-0472">Membrane</keyword>
<feature type="transmembrane region" description="Helical" evidence="9">
    <location>
        <begin position="6"/>
        <end position="32"/>
    </location>
</feature>
<evidence type="ECO:0008006" key="12">
    <source>
        <dbReference type="Google" id="ProtNLM"/>
    </source>
</evidence>
<dbReference type="InterPro" id="IPR044712">
    <property type="entry name" value="SLC25A32-like"/>
</dbReference>
<dbReference type="Gene3D" id="1.50.40.10">
    <property type="entry name" value="Mitochondrial carrier domain"/>
    <property type="match status" value="2"/>
</dbReference>
<keyword evidence="5" id="KW-0677">Repeat</keyword>
<feature type="transmembrane region" description="Helical" evidence="9">
    <location>
        <begin position="103"/>
        <end position="127"/>
    </location>
</feature>
<dbReference type="PANTHER" id="PTHR45683">
    <property type="entry name" value="MITOCHONDRIAL NICOTINAMIDE ADENINE DINUCLEOTIDE TRANSPORTER 1-RELATED-RELATED"/>
    <property type="match status" value="1"/>
</dbReference>
<feature type="compositionally biased region" description="Acidic residues" evidence="8">
    <location>
        <begin position="338"/>
        <end position="349"/>
    </location>
</feature>
<gene>
    <name evidence="10" type="ORF">GLX27_001785</name>
</gene>
<dbReference type="InterPro" id="IPR023395">
    <property type="entry name" value="MCP_dom_sf"/>
</dbReference>
<feature type="compositionally biased region" description="Low complexity" evidence="8">
    <location>
        <begin position="316"/>
        <end position="325"/>
    </location>
</feature>
<evidence type="ECO:0000256" key="2">
    <source>
        <dbReference type="ARBA" id="ARBA00006375"/>
    </source>
</evidence>
<evidence type="ECO:0000256" key="5">
    <source>
        <dbReference type="ARBA" id="ARBA00022737"/>
    </source>
</evidence>
<evidence type="ECO:0000313" key="11">
    <source>
        <dbReference type="Proteomes" id="UP000818624"/>
    </source>
</evidence>
<proteinExistence type="inferred from homology"/>
<keyword evidence="3" id="KW-0813">Transport</keyword>
<evidence type="ECO:0000256" key="4">
    <source>
        <dbReference type="ARBA" id="ARBA00022692"/>
    </source>
</evidence>
<name>A0ABY8ENK8_MALFU</name>
<dbReference type="Proteomes" id="UP000818624">
    <property type="component" value="Chromosome 2"/>
</dbReference>
<keyword evidence="11" id="KW-1185">Reference proteome</keyword>
<feature type="region of interest" description="Disordered" evidence="8">
    <location>
        <begin position="308"/>
        <end position="374"/>
    </location>
</feature>
<evidence type="ECO:0000256" key="1">
    <source>
        <dbReference type="ARBA" id="ARBA00004370"/>
    </source>
</evidence>
<organism evidence="10 11">
    <name type="scientific">Malassezia furfur</name>
    <name type="common">Pityriasis versicolor infection agent</name>
    <name type="synonym">Pityrosporum furfur</name>
    <dbReference type="NCBI Taxonomy" id="55194"/>
    <lineage>
        <taxon>Eukaryota</taxon>
        <taxon>Fungi</taxon>
        <taxon>Dikarya</taxon>
        <taxon>Basidiomycota</taxon>
        <taxon>Ustilaginomycotina</taxon>
        <taxon>Malasseziomycetes</taxon>
        <taxon>Malasseziales</taxon>
        <taxon>Malasseziaceae</taxon>
        <taxon>Malassezia</taxon>
    </lineage>
</organism>
<feature type="transmembrane region" description="Helical" evidence="9">
    <location>
        <begin position="258"/>
        <end position="280"/>
    </location>
</feature>
<protein>
    <recommendedName>
        <fullName evidence="12">Mitochondrial carrier</fullName>
    </recommendedName>
</protein>
<keyword evidence="6 9" id="KW-1133">Transmembrane helix</keyword>
<evidence type="ECO:0000313" key="10">
    <source>
        <dbReference type="EMBL" id="WFD47137.1"/>
    </source>
</evidence>
<evidence type="ECO:0000256" key="9">
    <source>
        <dbReference type="SAM" id="Phobius"/>
    </source>
</evidence>
<comment type="similarity">
    <text evidence="2">Belongs to the mitochondrial carrier (TC 2.A.29) family.</text>
</comment>
<comment type="subcellular location">
    <subcellularLocation>
        <location evidence="1">Membrane</location>
    </subcellularLocation>
</comment>
<keyword evidence="4 9" id="KW-0812">Transmembrane</keyword>
<evidence type="ECO:0000256" key="8">
    <source>
        <dbReference type="SAM" id="MobiDB-lite"/>
    </source>
</evidence>